<sequence length="60" mass="6664">LARSGRLVEINATGMLARVIQHEIDHLDGVLFIDRLSYKDKKAIEANLQALNKQYSAASP</sequence>
<dbReference type="InterPro" id="IPR023635">
    <property type="entry name" value="Peptide_deformylase"/>
</dbReference>
<dbReference type="Gene3D" id="3.90.45.10">
    <property type="entry name" value="Peptide deformylase"/>
    <property type="match status" value="1"/>
</dbReference>
<comment type="similarity">
    <text evidence="1">Belongs to the polypeptide deformylase family.</text>
</comment>
<evidence type="ECO:0008006" key="3">
    <source>
        <dbReference type="Google" id="ProtNLM"/>
    </source>
</evidence>
<gene>
    <name evidence="2" type="ORF">LCGC14_3054030</name>
</gene>
<comment type="caution">
    <text evidence="2">The sequence shown here is derived from an EMBL/GenBank/DDBJ whole genome shotgun (WGS) entry which is preliminary data.</text>
</comment>
<protein>
    <recommendedName>
        <fullName evidence="3">Peptide deformylase</fullName>
    </recommendedName>
</protein>
<dbReference type="Pfam" id="PF01327">
    <property type="entry name" value="Pep_deformylase"/>
    <property type="match status" value="1"/>
</dbReference>
<organism evidence="2">
    <name type="scientific">marine sediment metagenome</name>
    <dbReference type="NCBI Taxonomy" id="412755"/>
    <lineage>
        <taxon>unclassified sequences</taxon>
        <taxon>metagenomes</taxon>
        <taxon>ecological metagenomes</taxon>
    </lineage>
</organism>
<evidence type="ECO:0000256" key="1">
    <source>
        <dbReference type="ARBA" id="ARBA00010759"/>
    </source>
</evidence>
<dbReference type="SUPFAM" id="SSF56420">
    <property type="entry name" value="Peptide deformylase"/>
    <property type="match status" value="1"/>
</dbReference>
<name>A0A0F8X944_9ZZZZ</name>
<dbReference type="PANTHER" id="PTHR10458:SF22">
    <property type="entry name" value="PEPTIDE DEFORMYLASE"/>
    <property type="match status" value="1"/>
</dbReference>
<dbReference type="InterPro" id="IPR036821">
    <property type="entry name" value="Peptide_deformylase_sf"/>
</dbReference>
<reference evidence="2" key="1">
    <citation type="journal article" date="2015" name="Nature">
        <title>Complex archaea that bridge the gap between prokaryotes and eukaryotes.</title>
        <authorList>
            <person name="Spang A."/>
            <person name="Saw J.H."/>
            <person name="Jorgensen S.L."/>
            <person name="Zaremba-Niedzwiedzka K."/>
            <person name="Martijn J."/>
            <person name="Lind A.E."/>
            <person name="van Eijk R."/>
            <person name="Schleper C."/>
            <person name="Guy L."/>
            <person name="Ettema T.J."/>
        </authorList>
    </citation>
    <scope>NUCLEOTIDE SEQUENCE</scope>
</reference>
<dbReference type="PANTHER" id="PTHR10458">
    <property type="entry name" value="PEPTIDE DEFORMYLASE"/>
    <property type="match status" value="1"/>
</dbReference>
<dbReference type="GO" id="GO:0042586">
    <property type="term" value="F:peptide deformylase activity"/>
    <property type="evidence" value="ECO:0007669"/>
    <property type="project" value="InterPro"/>
</dbReference>
<proteinExistence type="inferred from homology"/>
<dbReference type="EMBL" id="LAZR01064456">
    <property type="protein sequence ID" value="KKK57480.1"/>
    <property type="molecule type" value="Genomic_DNA"/>
</dbReference>
<feature type="non-terminal residue" evidence="2">
    <location>
        <position position="1"/>
    </location>
</feature>
<dbReference type="AlphaFoldDB" id="A0A0F8X944"/>
<evidence type="ECO:0000313" key="2">
    <source>
        <dbReference type="EMBL" id="KKK57480.1"/>
    </source>
</evidence>
<accession>A0A0F8X944</accession>